<keyword evidence="9 10" id="KW-1015">Disulfide bond</keyword>
<dbReference type="GO" id="GO:0030246">
    <property type="term" value="F:carbohydrate binding"/>
    <property type="evidence" value="ECO:0007669"/>
    <property type="project" value="UniProtKB-KW"/>
</dbReference>
<evidence type="ECO:0000256" key="1">
    <source>
        <dbReference type="ARBA" id="ARBA00004323"/>
    </source>
</evidence>
<dbReference type="InterPro" id="IPR001173">
    <property type="entry name" value="Glyco_trans_2-like"/>
</dbReference>
<dbReference type="SUPFAM" id="SSF50370">
    <property type="entry name" value="Ricin B-like lectins"/>
    <property type="match status" value="1"/>
</dbReference>
<dbReference type="InterPro" id="IPR035992">
    <property type="entry name" value="Ricin_B-like_lectins"/>
</dbReference>
<dbReference type="PANTHER" id="PTHR11675">
    <property type="entry name" value="N-ACETYLGALACTOSAMINYLTRANSFERASE"/>
    <property type="match status" value="1"/>
</dbReference>
<evidence type="ECO:0000256" key="4">
    <source>
        <dbReference type="ARBA" id="ARBA00022734"/>
    </source>
</evidence>
<comment type="subcellular location">
    <subcellularLocation>
        <location evidence="1 10">Golgi apparatus membrane</location>
        <topology evidence="1 10">Single-pass type II membrane protein</topology>
    </subcellularLocation>
</comment>
<organism evidence="13 14">
    <name type="scientific">Schistosoma bovis</name>
    <name type="common">Blood fluke</name>
    <dbReference type="NCBI Taxonomy" id="6184"/>
    <lineage>
        <taxon>Eukaryota</taxon>
        <taxon>Metazoa</taxon>
        <taxon>Spiralia</taxon>
        <taxon>Lophotrochozoa</taxon>
        <taxon>Platyhelminthes</taxon>
        <taxon>Trematoda</taxon>
        <taxon>Digenea</taxon>
        <taxon>Strigeidida</taxon>
        <taxon>Schistosomatoidea</taxon>
        <taxon>Schistosomatidae</taxon>
        <taxon>Schistosoma</taxon>
    </lineage>
</organism>
<dbReference type="GO" id="GO:0000139">
    <property type="term" value="C:Golgi membrane"/>
    <property type="evidence" value="ECO:0007669"/>
    <property type="project" value="UniProtKB-SubCell"/>
</dbReference>
<evidence type="ECO:0000259" key="12">
    <source>
        <dbReference type="Pfam" id="PF00652"/>
    </source>
</evidence>
<dbReference type="EC" id="2.4.1.-" evidence="10"/>
<evidence type="ECO:0000256" key="9">
    <source>
        <dbReference type="ARBA" id="ARBA00023157"/>
    </source>
</evidence>
<dbReference type="CDD" id="cd02510">
    <property type="entry name" value="pp-GalNAc-T"/>
    <property type="match status" value="1"/>
</dbReference>
<gene>
    <name evidence="13" type="ORF">DC041_0001413</name>
</gene>
<keyword evidence="8 10" id="KW-0472">Membrane</keyword>
<keyword evidence="6 10" id="KW-1133">Transmembrane helix</keyword>
<dbReference type="Gene3D" id="3.90.550.10">
    <property type="entry name" value="Spore Coat Polysaccharide Biosynthesis Protein SpsA, Chain A"/>
    <property type="match status" value="2"/>
</dbReference>
<evidence type="ECO:0000259" key="11">
    <source>
        <dbReference type="Pfam" id="PF00535"/>
    </source>
</evidence>
<comment type="caution">
    <text evidence="13">The sequence shown here is derived from an EMBL/GenBank/DDBJ whole genome shotgun (WGS) entry which is preliminary data.</text>
</comment>
<keyword evidence="5" id="KW-0735">Signal-anchor</keyword>
<dbReference type="PANTHER" id="PTHR11675:SF101">
    <property type="entry name" value="POLYPEPTIDE N-ACETYLGALACTOSAMINYLTRANSFERASE 5"/>
    <property type="match status" value="1"/>
</dbReference>
<dbReference type="InterPro" id="IPR029044">
    <property type="entry name" value="Nucleotide-diphossugar_trans"/>
</dbReference>
<dbReference type="PROSITE" id="PS50231">
    <property type="entry name" value="RICIN_B_LECTIN"/>
    <property type="match status" value="1"/>
</dbReference>
<keyword evidence="3 10" id="KW-0812">Transmembrane</keyword>
<name>A0A430Q5V7_SCHBO</name>
<dbReference type="InterPro" id="IPR045885">
    <property type="entry name" value="GalNAc-T"/>
</dbReference>
<feature type="non-terminal residue" evidence="13">
    <location>
        <position position="1"/>
    </location>
</feature>
<dbReference type="Pfam" id="PF00652">
    <property type="entry name" value="Ricin_B_lectin"/>
    <property type="match status" value="1"/>
</dbReference>
<dbReference type="Proteomes" id="UP000290809">
    <property type="component" value="Unassembled WGS sequence"/>
</dbReference>
<dbReference type="GO" id="GO:0006493">
    <property type="term" value="P:protein O-linked glycosylation"/>
    <property type="evidence" value="ECO:0007669"/>
    <property type="project" value="TreeGrafter"/>
</dbReference>
<comment type="cofactor">
    <cofactor evidence="10">
        <name>Mn(2+)</name>
        <dbReference type="ChEBI" id="CHEBI:29035"/>
    </cofactor>
</comment>
<feature type="domain" description="Ricin B lectin" evidence="12">
    <location>
        <begin position="407"/>
        <end position="489"/>
    </location>
</feature>
<keyword evidence="14" id="KW-1185">Reference proteome</keyword>
<evidence type="ECO:0000313" key="14">
    <source>
        <dbReference type="Proteomes" id="UP000290809"/>
    </source>
</evidence>
<comment type="pathway">
    <text evidence="10">Protein modification; protein glycosylation.</text>
</comment>
<dbReference type="STRING" id="6184.A0A430Q5V7"/>
<evidence type="ECO:0000256" key="8">
    <source>
        <dbReference type="ARBA" id="ARBA00023136"/>
    </source>
</evidence>
<evidence type="ECO:0000256" key="2">
    <source>
        <dbReference type="ARBA" id="ARBA00005680"/>
    </source>
</evidence>
<dbReference type="Gene3D" id="1.10.8.460">
    <property type="entry name" value="ppGaNTase-T1 linker domain-like"/>
    <property type="match status" value="1"/>
</dbReference>
<feature type="domain" description="Glycosyltransferase 2-like" evidence="11">
    <location>
        <begin position="113"/>
        <end position="278"/>
    </location>
</feature>
<dbReference type="GO" id="GO:0004653">
    <property type="term" value="F:polypeptide N-acetylgalactosaminyltransferase activity"/>
    <property type="evidence" value="ECO:0007669"/>
    <property type="project" value="TreeGrafter"/>
</dbReference>
<evidence type="ECO:0000256" key="10">
    <source>
        <dbReference type="RuleBase" id="RU361242"/>
    </source>
</evidence>
<accession>A0A430Q5V7</accession>
<evidence type="ECO:0000256" key="3">
    <source>
        <dbReference type="ARBA" id="ARBA00022692"/>
    </source>
</evidence>
<keyword evidence="10" id="KW-0464">Manganese</keyword>
<keyword evidence="10 13" id="KW-0808">Transferase</keyword>
<reference evidence="13 14" key="1">
    <citation type="journal article" date="2019" name="PLoS Pathog.">
        <title>Genome sequence of the bovine parasite Schistosoma bovis Tanzania.</title>
        <authorList>
            <person name="Oey H."/>
            <person name="Zakrzewski M."/>
            <person name="Gobert G."/>
            <person name="Gravermann K."/>
            <person name="Stoye J."/>
            <person name="Jones M."/>
            <person name="Mcmanus D."/>
            <person name="Krause L."/>
        </authorList>
    </citation>
    <scope>NUCLEOTIDE SEQUENCE [LARGE SCALE GENOMIC DNA]</scope>
    <source>
        <strain evidence="13 14">TAN1997</strain>
    </source>
</reference>
<evidence type="ECO:0000256" key="5">
    <source>
        <dbReference type="ARBA" id="ARBA00022968"/>
    </source>
</evidence>
<evidence type="ECO:0000256" key="6">
    <source>
        <dbReference type="ARBA" id="ARBA00022989"/>
    </source>
</evidence>
<keyword evidence="7 10" id="KW-0333">Golgi apparatus</keyword>
<dbReference type="Pfam" id="PF00535">
    <property type="entry name" value="Glycos_transf_2"/>
    <property type="match status" value="1"/>
</dbReference>
<proteinExistence type="inferred from homology"/>
<dbReference type="AlphaFoldDB" id="A0A430Q5V7"/>
<evidence type="ECO:0000313" key="13">
    <source>
        <dbReference type="EMBL" id="RTG83036.1"/>
    </source>
</evidence>
<keyword evidence="4 10" id="KW-0430">Lectin</keyword>
<dbReference type="UniPathway" id="UPA00378"/>
<sequence>SNFRFVTLWFLYTSCFFFKFLVVNIVGQLGNSGLADSGGRFGPRDQLETLGDMGRPVVLPEFLKAESKLTFHVNEFNLVVSNLIGLRRNLDDFRHPSCRQPIPLDKLIPFKTSVIIVFHNEAWSALLRTVHSVLDRTPVQLLHEIILVDDASTQSHLGDQLKTYVNSLNKPVRIERMSNRSGLIRARLHGAKISTGKTLTFLDAHCEVTIGWLETLLRHISENQERSDRTWGTFDWQFNFHWENVVDREIERINDEHNVPLRTPTMAGGLFTITREYFYKIGAYDEDMEIWGGENIELSFRVWQCGGELLIDPCSRVGHVFRKSSPYTWPGGVSHILHKNFVRTALVWLDQYSRFYFMLNPSALSVNYGDISKRKKLRQQLNCKSFRWYLEKIYPESSIPIDVIRLGEVRHKSGQCLDSLGHKIGETVGVTHCHGQGGNQVFAITESGIIRVYAGCIDGGDSRSIGTGILTLKKCKKDSNSQKFEFIENILLVNLLCNSE</sequence>
<dbReference type="InterPro" id="IPR000772">
    <property type="entry name" value="Ricin_B_lectin"/>
</dbReference>
<protein>
    <recommendedName>
        <fullName evidence="10">Polypeptide N-acetylgalactosaminyltransferase</fullName>
        <ecNumber evidence="10">2.4.1.-</ecNumber>
    </recommendedName>
    <alternativeName>
        <fullName evidence="10">Protein-UDP acetylgalactosaminyltransferase</fullName>
    </alternativeName>
</protein>
<comment type="similarity">
    <text evidence="2 10">Belongs to the glycosyltransferase 2 family. GalNAc-T subfamily.</text>
</comment>
<dbReference type="EMBL" id="QMKO01002605">
    <property type="protein sequence ID" value="RTG83036.1"/>
    <property type="molecule type" value="Genomic_DNA"/>
</dbReference>
<keyword evidence="10" id="KW-0328">Glycosyltransferase</keyword>
<dbReference type="SUPFAM" id="SSF53448">
    <property type="entry name" value="Nucleotide-diphospho-sugar transferases"/>
    <property type="match status" value="1"/>
</dbReference>
<evidence type="ECO:0000256" key="7">
    <source>
        <dbReference type="ARBA" id="ARBA00023034"/>
    </source>
</evidence>
<dbReference type="Gene3D" id="2.80.10.50">
    <property type="match status" value="1"/>
</dbReference>
<feature type="transmembrane region" description="Helical" evidence="10">
    <location>
        <begin position="6"/>
        <end position="27"/>
    </location>
</feature>